<accession>A0A840V9E9</accession>
<protein>
    <submittedName>
        <fullName evidence="4">Integrase</fullName>
    </submittedName>
</protein>
<dbReference type="InterPro" id="IPR013762">
    <property type="entry name" value="Integrase-like_cat_sf"/>
</dbReference>
<reference evidence="4 5" key="1">
    <citation type="submission" date="2020-08" db="EMBL/GenBank/DDBJ databases">
        <title>Genomic Encyclopedia of Type Strains, Phase IV (KMG-IV): sequencing the most valuable type-strain genomes for metagenomic binning, comparative biology and taxonomic classification.</title>
        <authorList>
            <person name="Goeker M."/>
        </authorList>
    </citation>
    <scope>NUCLEOTIDE SEQUENCE [LARGE SCALE GENOMIC DNA]</scope>
    <source>
        <strain evidence="4 5">YC6886</strain>
    </source>
</reference>
<dbReference type="SUPFAM" id="SSF56349">
    <property type="entry name" value="DNA breaking-rejoining enzymes"/>
    <property type="match status" value="1"/>
</dbReference>
<dbReference type="AlphaFoldDB" id="A0A840V9E9"/>
<dbReference type="Pfam" id="PF20172">
    <property type="entry name" value="DUF6538"/>
    <property type="match status" value="1"/>
</dbReference>
<dbReference type="GO" id="GO:0015074">
    <property type="term" value="P:DNA integration"/>
    <property type="evidence" value="ECO:0007669"/>
    <property type="project" value="InterPro"/>
</dbReference>
<dbReference type="InterPro" id="IPR046668">
    <property type="entry name" value="DUF6538"/>
</dbReference>
<dbReference type="PANTHER" id="PTHR30349:SF81">
    <property type="entry name" value="TYROSINE RECOMBINASE XERC"/>
    <property type="match status" value="1"/>
</dbReference>
<dbReference type="Pfam" id="PF00589">
    <property type="entry name" value="Phage_integrase"/>
    <property type="match status" value="1"/>
</dbReference>
<evidence type="ECO:0000256" key="2">
    <source>
        <dbReference type="ARBA" id="ARBA00023172"/>
    </source>
</evidence>
<evidence type="ECO:0000259" key="3">
    <source>
        <dbReference type="PROSITE" id="PS51898"/>
    </source>
</evidence>
<dbReference type="GO" id="GO:0007059">
    <property type="term" value="P:chromosome segregation"/>
    <property type="evidence" value="ECO:0007669"/>
    <property type="project" value="UniProtKB-KW"/>
</dbReference>
<evidence type="ECO:0000256" key="1">
    <source>
        <dbReference type="ARBA" id="ARBA00022829"/>
    </source>
</evidence>
<evidence type="ECO:0000313" key="5">
    <source>
        <dbReference type="Proteomes" id="UP000557717"/>
    </source>
</evidence>
<name>A0A840V9E9_9BACT</name>
<dbReference type="InterPro" id="IPR002104">
    <property type="entry name" value="Integrase_catalytic"/>
</dbReference>
<keyword evidence="5" id="KW-1185">Reference proteome</keyword>
<evidence type="ECO:0000313" key="4">
    <source>
        <dbReference type="EMBL" id="MBB5353696.1"/>
    </source>
</evidence>
<sequence>MTKNYIRRGKRYYYLRRVPKQLAEFDRRSHVRIALGTADEREAMRKAAVYDDFIERYWGELVRRGSQDHDSQLFQQARELARAYGFAYKNLAEVVDSPLEELLARVEAVAGAPPSARGALLGTVPKSSVKLSQVIDRFWPLCEDRFTGKNERQITKYKNPRNAALNNFIAAVGNVDLVAVNRVHVLTFRKWLMERIGSGKIQGHTANRQLRHVKDMLHTVGLEAQVDTDFRMIFADTRFQSEKDSRPPFEADFVQHTILAAGALDGLNETARLLVHLMIETGARESELIGLDEEEDILLQGEIPYLWIRKNKHRGLKTHTSERKIPLVGVALTAAKTVVATGGFTRYRENPDAASATINKYFRENGLRPTPRHTLYSLRHTFKDRLRDAEAPEEIIDELMGHKKPGPRYGRGRKLDQKRDWLERIAFRHPGEV</sequence>
<dbReference type="InterPro" id="IPR011010">
    <property type="entry name" value="DNA_brk_join_enz"/>
</dbReference>
<proteinExistence type="predicted"/>
<organism evidence="4 5">
    <name type="scientific">Haloferula luteola</name>
    <dbReference type="NCBI Taxonomy" id="595692"/>
    <lineage>
        <taxon>Bacteria</taxon>
        <taxon>Pseudomonadati</taxon>
        <taxon>Verrucomicrobiota</taxon>
        <taxon>Verrucomicrobiia</taxon>
        <taxon>Verrucomicrobiales</taxon>
        <taxon>Verrucomicrobiaceae</taxon>
        <taxon>Haloferula</taxon>
    </lineage>
</organism>
<keyword evidence="1" id="KW-0159">Chromosome partition</keyword>
<dbReference type="PROSITE" id="PS51898">
    <property type="entry name" value="TYR_RECOMBINASE"/>
    <property type="match status" value="1"/>
</dbReference>
<dbReference type="InterPro" id="IPR050090">
    <property type="entry name" value="Tyrosine_recombinase_XerCD"/>
</dbReference>
<dbReference type="PANTHER" id="PTHR30349">
    <property type="entry name" value="PHAGE INTEGRASE-RELATED"/>
    <property type="match status" value="1"/>
</dbReference>
<comment type="caution">
    <text evidence="4">The sequence shown here is derived from an EMBL/GenBank/DDBJ whole genome shotgun (WGS) entry which is preliminary data.</text>
</comment>
<dbReference type="Gene3D" id="1.10.443.10">
    <property type="entry name" value="Intergrase catalytic core"/>
    <property type="match status" value="1"/>
</dbReference>
<gene>
    <name evidence="4" type="ORF">HNR46_003957</name>
</gene>
<dbReference type="EMBL" id="JACHFD010000032">
    <property type="protein sequence ID" value="MBB5353696.1"/>
    <property type="molecule type" value="Genomic_DNA"/>
</dbReference>
<dbReference type="Proteomes" id="UP000557717">
    <property type="component" value="Unassembled WGS sequence"/>
</dbReference>
<dbReference type="GO" id="GO:0003677">
    <property type="term" value="F:DNA binding"/>
    <property type="evidence" value="ECO:0007669"/>
    <property type="project" value="InterPro"/>
</dbReference>
<feature type="domain" description="Tyr recombinase" evidence="3">
    <location>
        <begin position="244"/>
        <end position="422"/>
    </location>
</feature>
<keyword evidence="2" id="KW-0233">DNA recombination</keyword>
<dbReference type="GO" id="GO:0006310">
    <property type="term" value="P:DNA recombination"/>
    <property type="evidence" value="ECO:0007669"/>
    <property type="project" value="UniProtKB-KW"/>
</dbReference>
<dbReference type="RefSeq" id="WP_184021943.1">
    <property type="nucleotide sequence ID" value="NZ_JACHFD010000032.1"/>
</dbReference>